<reference evidence="4" key="1">
    <citation type="submission" date="2023-03" db="EMBL/GenBank/DDBJ databases">
        <title>Massive genome expansion in bonnet fungi (Mycena s.s.) driven by repeated elements and novel gene families across ecological guilds.</title>
        <authorList>
            <consortium name="Lawrence Berkeley National Laboratory"/>
            <person name="Harder C.B."/>
            <person name="Miyauchi S."/>
            <person name="Viragh M."/>
            <person name="Kuo A."/>
            <person name="Thoen E."/>
            <person name="Andreopoulos B."/>
            <person name="Lu D."/>
            <person name="Skrede I."/>
            <person name="Drula E."/>
            <person name="Henrissat B."/>
            <person name="Morin E."/>
            <person name="Kohler A."/>
            <person name="Barry K."/>
            <person name="LaButti K."/>
            <person name="Morin E."/>
            <person name="Salamov A."/>
            <person name="Lipzen A."/>
            <person name="Mereny Z."/>
            <person name="Hegedus B."/>
            <person name="Baldrian P."/>
            <person name="Stursova M."/>
            <person name="Weitz H."/>
            <person name="Taylor A."/>
            <person name="Grigoriev I.V."/>
            <person name="Nagy L.G."/>
            <person name="Martin F."/>
            <person name="Kauserud H."/>
        </authorList>
    </citation>
    <scope>NUCLEOTIDE SEQUENCE</scope>
    <source>
        <strain evidence="4">CBHHK002</strain>
    </source>
</reference>
<dbReference type="Pfam" id="PF08386">
    <property type="entry name" value="Abhydrolase_4"/>
    <property type="match status" value="1"/>
</dbReference>
<dbReference type="PANTHER" id="PTHR43248">
    <property type="entry name" value="2-SUCCINYL-6-HYDROXY-2,4-CYCLOHEXADIENE-1-CARBOXYLATE SYNTHASE"/>
    <property type="match status" value="1"/>
</dbReference>
<dbReference type="InterPro" id="IPR051601">
    <property type="entry name" value="Serine_prot/Carboxylest_S33"/>
</dbReference>
<dbReference type="GO" id="GO:0016787">
    <property type="term" value="F:hydrolase activity"/>
    <property type="evidence" value="ECO:0007669"/>
    <property type="project" value="UniProtKB-KW"/>
</dbReference>
<dbReference type="AlphaFoldDB" id="A0AAD7F0W1"/>
<dbReference type="InterPro" id="IPR029058">
    <property type="entry name" value="AB_hydrolase_fold"/>
</dbReference>
<proteinExistence type="inferred from homology"/>
<evidence type="ECO:0000313" key="4">
    <source>
        <dbReference type="EMBL" id="KAJ7359566.1"/>
    </source>
</evidence>
<keyword evidence="5" id="KW-1185">Reference proteome</keyword>
<gene>
    <name evidence="4" type="ORF">DFH08DRAFT_846410</name>
</gene>
<name>A0AAD7F0W1_9AGAR</name>
<sequence>MSSTYTKLIVGWVALAGLLVLGFRLNPIDYAVENIQHEFSWASIVPSDKLEWTDCYSAHQCARLNVPLNYSEPEGEKAAIALTRYPAAVPADSPLYRGPVLFNPGGPGGSGVDMIALAGSALAVMVGPEFDIIGFDPRGVSHSTPRVSFFETNMERNAWGNPSLTDLNSSSDALGRFWARAQVYNRFAAERGSYQHINTDNTARDMLQIVRAHGREKLQYWGISYGSVLGAVFASMFPDKVERIVIDGVVDAENYFDALWSNNLLDTDKALQAFFDGCVAAGPEACAFHAPTPEAIFKNLTTLFKSIQTRPIPVHGPPGGSRLIDYDLLRRLVLATLYWPYSLFSPVAALLAALARGDEALPILLPIPTFECPNDPAEHQFDNVADSQVAIICNDGRAVPSGFDEAEKHYQMMAKTSSWGSILASVRIMCSGWPEDTPKRHFQGPVTGNTSFPLLIIGNTADPITPLQNAKKMSKAFTGSVVLTQDCPGHTSLAGASPCTWGYIREYFLNGTLPDNDIVCPVLGSLFPNPGASGLQENEQTVFSAARRDMFNFEAFETVQSSARRSMTNFLL</sequence>
<dbReference type="Proteomes" id="UP001218218">
    <property type="component" value="Unassembled WGS sequence"/>
</dbReference>
<accession>A0AAD7F0W1</accession>
<comment type="caution">
    <text evidence="4">The sequence shown here is derived from an EMBL/GenBank/DDBJ whole genome shotgun (WGS) entry which is preliminary data.</text>
</comment>
<protein>
    <submittedName>
        <fullName evidence="4">TAP-like protein-domain-containing protein</fullName>
    </submittedName>
</protein>
<evidence type="ECO:0000256" key="2">
    <source>
        <dbReference type="ARBA" id="ARBA00022801"/>
    </source>
</evidence>
<organism evidence="4 5">
    <name type="scientific">Mycena albidolilacea</name>
    <dbReference type="NCBI Taxonomy" id="1033008"/>
    <lineage>
        <taxon>Eukaryota</taxon>
        <taxon>Fungi</taxon>
        <taxon>Dikarya</taxon>
        <taxon>Basidiomycota</taxon>
        <taxon>Agaricomycotina</taxon>
        <taxon>Agaricomycetes</taxon>
        <taxon>Agaricomycetidae</taxon>
        <taxon>Agaricales</taxon>
        <taxon>Marasmiineae</taxon>
        <taxon>Mycenaceae</taxon>
        <taxon>Mycena</taxon>
    </lineage>
</organism>
<evidence type="ECO:0000259" key="3">
    <source>
        <dbReference type="Pfam" id="PF08386"/>
    </source>
</evidence>
<comment type="similarity">
    <text evidence="1">Belongs to the peptidase S33 family.</text>
</comment>
<evidence type="ECO:0000256" key="1">
    <source>
        <dbReference type="ARBA" id="ARBA00010088"/>
    </source>
</evidence>
<dbReference type="InterPro" id="IPR013595">
    <property type="entry name" value="Pept_S33_TAP-like_C"/>
</dbReference>
<keyword evidence="2" id="KW-0378">Hydrolase</keyword>
<dbReference type="Gene3D" id="3.40.50.1820">
    <property type="entry name" value="alpha/beta hydrolase"/>
    <property type="match status" value="1"/>
</dbReference>
<dbReference type="SUPFAM" id="SSF53474">
    <property type="entry name" value="alpha/beta-Hydrolases"/>
    <property type="match status" value="1"/>
</dbReference>
<feature type="domain" description="Peptidase S33 tripeptidyl aminopeptidase-like C-terminal" evidence="3">
    <location>
        <begin position="419"/>
        <end position="520"/>
    </location>
</feature>
<dbReference type="PANTHER" id="PTHR43248:SF25">
    <property type="entry name" value="AB HYDROLASE-1 DOMAIN-CONTAINING PROTEIN-RELATED"/>
    <property type="match status" value="1"/>
</dbReference>
<evidence type="ECO:0000313" key="5">
    <source>
        <dbReference type="Proteomes" id="UP001218218"/>
    </source>
</evidence>
<dbReference type="EMBL" id="JARIHO010000006">
    <property type="protein sequence ID" value="KAJ7359566.1"/>
    <property type="molecule type" value="Genomic_DNA"/>
</dbReference>